<comment type="cofactor">
    <cofactor evidence="1">
        <name>Cu(2+)</name>
        <dbReference type="ChEBI" id="CHEBI:29036"/>
    </cofactor>
</comment>
<evidence type="ECO:0000259" key="10">
    <source>
        <dbReference type="PROSITE" id="PS51164"/>
    </source>
</evidence>
<dbReference type="InterPro" id="IPR052282">
    <property type="entry name" value="Starch-active_LPMO"/>
</dbReference>
<feature type="domain" description="CBM1" evidence="10">
    <location>
        <begin position="263"/>
        <end position="299"/>
    </location>
</feature>
<evidence type="ECO:0000256" key="5">
    <source>
        <dbReference type="ARBA" id="ARBA00023157"/>
    </source>
</evidence>
<dbReference type="PANTHER" id="PTHR36575">
    <property type="entry name" value="BINDING PROTEIN, PUTATIVE (AFU_ORTHOLOGUE AFUA_1G14430)-RELATED"/>
    <property type="match status" value="1"/>
</dbReference>
<proteinExistence type="inferred from homology"/>
<comment type="similarity">
    <text evidence="7">Belongs to the polysaccharide monooxygenase AA13 family.</text>
</comment>
<evidence type="ECO:0000256" key="2">
    <source>
        <dbReference type="ARBA" id="ARBA00022723"/>
    </source>
</evidence>
<protein>
    <recommendedName>
        <fullName evidence="10">CBM1 domain-containing protein</fullName>
    </recommendedName>
</protein>
<keyword evidence="2" id="KW-0479">Metal-binding</keyword>
<dbReference type="SMART" id="SM00236">
    <property type="entry name" value="fCBD"/>
    <property type="match status" value="1"/>
</dbReference>
<accession>T0R7P0</accession>
<dbReference type="GeneID" id="19957370"/>
<reference evidence="11 12" key="1">
    <citation type="submission" date="2012-04" db="EMBL/GenBank/DDBJ databases">
        <title>The Genome Sequence of Saprolegnia declina VS20.</title>
        <authorList>
            <consortium name="The Broad Institute Genome Sequencing Platform"/>
            <person name="Russ C."/>
            <person name="Nusbaum C."/>
            <person name="Tyler B."/>
            <person name="van West P."/>
            <person name="Dieguez-Uribeondo J."/>
            <person name="de Bruijn I."/>
            <person name="Tripathy S."/>
            <person name="Jiang R."/>
            <person name="Young S.K."/>
            <person name="Zeng Q."/>
            <person name="Gargeya S."/>
            <person name="Fitzgerald M."/>
            <person name="Haas B."/>
            <person name="Abouelleil A."/>
            <person name="Alvarado L."/>
            <person name="Arachchi H.M."/>
            <person name="Berlin A."/>
            <person name="Chapman S.B."/>
            <person name="Goldberg J."/>
            <person name="Griggs A."/>
            <person name="Gujja S."/>
            <person name="Hansen M."/>
            <person name="Howarth C."/>
            <person name="Imamovic A."/>
            <person name="Larimer J."/>
            <person name="McCowen C."/>
            <person name="Montmayeur A."/>
            <person name="Murphy C."/>
            <person name="Neiman D."/>
            <person name="Pearson M."/>
            <person name="Priest M."/>
            <person name="Roberts A."/>
            <person name="Saif S."/>
            <person name="Shea T."/>
            <person name="Sisk P."/>
            <person name="Sykes S."/>
            <person name="Wortman J."/>
            <person name="Nusbaum C."/>
            <person name="Birren B."/>
        </authorList>
    </citation>
    <scope>NUCLEOTIDE SEQUENCE [LARGE SCALE GENOMIC DNA]</scope>
    <source>
        <strain evidence="11 12">VS20</strain>
    </source>
</reference>
<dbReference type="GO" id="GO:0005576">
    <property type="term" value="C:extracellular region"/>
    <property type="evidence" value="ECO:0007669"/>
    <property type="project" value="InterPro"/>
</dbReference>
<evidence type="ECO:0000256" key="4">
    <source>
        <dbReference type="ARBA" id="ARBA00023008"/>
    </source>
</evidence>
<keyword evidence="6" id="KW-0325">Glycoprotein</keyword>
<feature type="compositionally biased region" description="Low complexity" evidence="8">
    <location>
        <begin position="211"/>
        <end position="261"/>
    </location>
</feature>
<dbReference type="InterPro" id="IPR000254">
    <property type="entry name" value="CBD"/>
</dbReference>
<evidence type="ECO:0000256" key="8">
    <source>
        <dbReference type="SAM" id="MobiDB-lite"/>
    </source>
</evidence>
<dbReference type="GO" id="GO:0005975">
    <property type="term" value="P:carbohydrate metabolic process"/>
    <property type="evidence" value="ECO:0007669"/>
    <property type="project" value="InterPro"/>
</dbReference>
<evidence type="ECO:0000256" key="6">
    <source>
        <dbReference type="ARBA" id="ARBA00023180"/>
    </source>
</evidence>
<dbReference type="GO" id="GO:0030248">
    <property type="term" value="F:cellulose binding"/>
    <property type="evidence" value="ECO:0007669"/>
    <property type="project" value="InterPro"/>
</dbReference>
<sequence>MKVFATAAVLAATISQTEAHGRMVMPPHRGYIGRLPAFKDIPINYSDNGLNAGGIGGTKGGKHGVCGDPYNGARDHETGGMYGLFPKLGAKAVGACYKPGQTLDLNIQITANHKGFFEFGICKLNGKDDKETEECFQTLTQPNGEKQWPLPAGNDFFKMQYNLPKDLKCDGDSHCVLRWWYAGGNNPGVGLEGQEQFWNCADIYISDSCGSDPKPSPSSQSPTPAPSSNKPSPSSDKPTPTDKPSAKPSSKPSTKPTSAPSGNAKKQWEQCGGKGYTGATSCQDGLDCLKQDEWYSQCVPAVRFG</sequence>
<evidence type="ECO:0000256" key="7">
    <source>
        <dbReference type="ARBA" id="ARBA00034311"/>
    </source>
</evidence>
<dbReference type="SUPFAM" id="SSF57180">
    <property type="entry name" value="Cellulose-binding domain"/>
    <property type="match status" value="1"/>
</dbReference>
<dbReference type="OMA" id="QPRPNEI"/>
<keyword evidence="4" id="KW-0186">Copper</keyword>
<dbReference type="Proteomes" id="UP000030762">
    <property type="component" value="Unassembled WGS sequence"/>
</dbReference>
<evidence type="ECO:0000313" key="12">
    <source>
        <dbReference type="Proteomes" id="UP000030762"/>
    </source>
</evidence>
<name>T0R7P0_SAPDV</name>
<dbReference type="PROSITE" id="PS51164">
    <property type="entry name" value="CBM1_2"/>
    <property type="match status" value="1"/>
</dbReference>
<dbReference type="InterPro" id="IPR035971">
    <property type="entry name" value="CBD_sf"/>
</dbReference>
<evidence type="ECO:0000256" key="3">
    <source>
        <dbReference type="ARBA" id="ARBA00022729"/>
    </source>
</evidence>
<dbReference type="EMBL" id="JH767272">
    <property type="protein sequence ID" value="EQC25497.1"/>
    <property type="molecule type" value="Genomic_DNA"/>
</dbReference>
<dbReference type="OrthoDB" id="72782at2759"/>
<dbReference type="eggNOG" id="ENOG502QUC9">
    <property type="taxonomic scope" value="Eukaryota"/>
</dbReference>
<feature type="region of interest" description="Disordered" evidence="8">
    <location>
        <begin position="209"/>
        <end position="270"/>
    </location>
</feature>
<keyword evidence="3 9" id="KW-0732">Signal</keyword>
<evidence type="ECO:0000256" key="9">
    <source>
        <dbReference type="SAM" id="SignalP"/>
    </source>
</evidence>
<dbReference type="Pfam" id="PF00734">
    <property type="entry name" value="CBM_1"/>
    <property type="match status" value="1"/>
</dbReference>
<dbReference type="PANTHER" id="PTHR36575:SF2">
    <property type="entry name" value="CHITIN-BINDING TYPE-4 DOMAIN-CONTAINING PROTEIN-RELATED"/>
    <property type="match status" value="1"/>
</dbReference>
<evidence type="ECO:0000313" key="11">
    <source>
        <dbReference type="EMBL" id="EQC25497.1"/>
    </source>
</evidence>
<gene>
    <name evidence="11" type="ORF">SDRG_16643</name>
</gene>
<dbReference type="VEuPathDB" id="FungiDB:SDRG_16643"/>
<organism evidence="11 12">
    <name type="scientific">Saprolegnia diclina (strain VS20)</name>
    <dbReference type="NCBI Taxonomy" id="1156394"/>
    <lineage>
        <taxon>Eukaryota</taxon>
        <taxon>Sar</taxon>
        <taxon>Stramenopiles</taxon>
        <taxon>Oomycota</taxon>
        <taxon>Saprolegniomycetes</taxon>
        <taxon>Saprolegniales</taxon>
        <taxon>Saprolegniaceae</taxon>
        <taxon>Saprolegnia</taxon>
    </lineage>
</organism>
<dbReference type="RefSeq" id="XP_008621081.1">
    <property type="nucleotide sequence ID" value="XM_008622859.1"/>
</dbReference>
<evidence type="ECO:0000256" key="1">
    <source>
        <dbReference type="ARBA" id="ARBA00001973"/>
    </source>
</evidence>
<feature type="chain" id="PRO_5004570411" description="CBM1 domain-containing protein" evidence="9">
    <location>
        <begin position="20"/>
        <end position="305"/>
    </location>
</feature>
<dbReference type="STRING" id="1156394.T0R7P0"/>
<keyword evidence="5" id="KW-1015">Disulfide bond</keyword>
<dbReference type="Pfam" id="PF03067">
    <property type="entry name" value="LPMO_10"/>
    <property type="match status" value="1"/>
</dbReference>
<keyword evidence="12" id="KW-1185">Reference proteome</keyword>
<dbReference type="GO" id="GO:0046872">
    <property type="term" value="F:metal ion binding"/>
    <property type="evidence" value="ECO:0007669"/>
    <property type="project" value="UniProtKB-KW"/>
</dbReference>
<dbReference type="InParanoid" id="T0R7P0"/>
<dbReference type="InterPro" id="IPR004302">
    <property type="entry name" value="Cellulose/chitin-bd_N"/>
</dbReference>
<feature type="signal peptide" evidence="9">
    <location>
        <begin position="1"/>
        <end position="19"/>
    </location>
</feature>
<dbReference type="AlphaFoldDB" id="T0R7P0"/>